<keyword evidence="3" id="KW-1185">Reference proteome</keyword>
<comment type="caution">
    <text evidence="2">The sequence shown here is derived from an EMBL/GenBank/DDBJ whole genome shotgun (WGS) entry which is preliminary data.</text>
</comment>
<keyword evidence="1" id="KW-1133">Transmembrane helix</keyword>
<feature type="transmembrane region" description="Helical" evidence="1">
    <location>
        <begin position="210"/>
        <end position="236"/>
    </location>
</feature>
<evidence type="ECO:0000313" key="2">
    <source>
        <dbReference type="EMBL" id="OYD06495.1"/>
    </source>
</evidence>
<organism evidence="2 3">
    <name type="scientific">Paludifilum halophilum</name>
    <dbReference type="NCBI Taxonomy" id="1642702"/>
    <lineage>
        <taxon>Bacteria</taxon>
        <taxon>Bacillati</taxon>
        <taxon>Bacillota</taxon>
        <taxon>Bacilli</taxon>
        <taxon>Bacillales</taxon>
        <taxon>Thermoactinomycetaceae</taxon>
        <taxon>Paludifilum</taxon>
    </lineage>
</organism>
<gene>
    <name evidence="2" type="ORF">CHM34_15440</name>
</gene>
<evidence type="ECO:0000313" key="3">
    <source>
        <dbReference type="Proteomes" id="UP000215459"/>
    </source>
</evidence>
<dbReference type="EMBL" id="NOWF01000011">
    <property type="protein sequence ID" value="OYD06495.1"/>
    <property type="molecule type" value="Genomic_DNA"/>
</dbReference>
<proteinExistence type="predicted"/>
<keyword evidence="1" id="KW-0472">Membrane</keyword>
<protein>
    <recommendedName>
        <fullName evidence="4">Stage II sporulation protein M</fullName>
    </recommendedName>
</protein>
<reference evidence="2 3" key="1">
    <citation type="submission" date="2017-07" db="EMBL/GenBank/DDBJ databases">
        <title>The genome sequence of Paludifilum halophilum highlights mechanisms for microbial adaptation to high salt environemnts.</title>
        <authorList>
            <person name="Belbahri L."/>
        </authorList>
    </citation>
    <scope>NUCLEOTIDE SEQUENCE [LARGE SCALE GENOMIC DNA]</scope>
    <source>
        <strain evidence="2 3">DSM 102817</strain>
    </source>
</reference>
<dbReference type="Proteomes" id="UP000215459">
    <property type="component" value="Unassembled WGS sequence"/>
</dbReference>
<dbReference type="PANTHER" id="PTHR35337">
    <property type="entry name" value="SLR1478 PROTEIN"/>
    <property type="match status" value="1"/>
</dbReference>
<dbReference type="PANTHER" id="PTHR35337:SF1">
    <property type="entry name" value="SLR1478 PROTEIN"/>
    <property type="match status" value="1"/>
</dbReference>
<feature type="transmembrane region" description="Helical" evidence="1">
    <location>
        <begin position="113"/>
        <end position="139"/>
    </location>
</feature>
<dbReference type="AlphaFoldDB" id="A0A235B4E6"/>
<sequence length="237" mass="25657">MGVWHLSHTKMYDRGRGLCSKIDGVATEKRGESMGRFFRVIGSEKKLVGLAALIFVISGIAGYAASAAIQQMLKDSAFWSQLREIARQIQQDPSFFHIFGTIFLNNLRASVSMIGLGIFFGVFPIAALVTNGLMLGVVLGDTSAATGANPLVVFATSILPHGILELPAVIIAAAYGIRLGIVFSRWVVSWVSPTLRERSRSEWLSLFNRIPVVIGGIIVLLILAAVIESGLIVWMAK</sequence>
<name>A0A235B4E6_9BACL</name>
<evidence type="ECO:0000256" key="1">
    <source>
        <dbReference type="SAM" id="Phobius"/>
    </source>
</evidence>
<feature type="transmembrane region" description="Helical" evidence="1">
    <location>
        <begin position="47"/>
        <end position="69"/>
    </location>
</feature>
<accession>A0A235B4E6</accession>
<dbReference type="OrthoDB" id="161024at2"/>
<evidence type="ECO:0008006" key="4">
    <source>
        <dbReference type="Google" id="ProtNLM"/>
    </source>
</evidence>
<dbReference type="InterPro" id="IPR002798">
    <property type="entry name" value="SpoIIM-like"/>
</dbReference>
<dbReference type="Pfam" id="PF01944">
    <property type="entry name" value="SpoIIM"/>
    <property type="match status" value="1"/>
</dbReference>
<feature type="transmembrane region" description="Helical" evidence="1">
    <location>
        <begin position="151"/>
        <end position="177"/>
    </location>
</feature>
<keyword evidence="1" id="KW-0812">Transmembrane</keyword>